<feature type="non-terminal residue" evidence="2">
    <location>
        <position position="1"/>
    </location>
</feature>
<dbReference type="EMBL" id="BARS01006052">
    <property type="protein sequence ID" value="GAF82591.1"/>
    <property type="molecule type" value="Genomic_DNA"/>
</dbReference>
<evidence type="ECO:0000313" key="2">
    <source>
        <dbReference type="EMBL" id="GAF82591.1"/>
    </source>
</evidence>
<comment type="caution">
    <text evidence="2">The sequence shown here is derived from an EMBL/GenBank/DDBJ whole genome shotgun (WGS) entry which is preliminary data.</text>
</comment>
<protein>
    <submittedName>
        <fullName evidence="2">Uncharacterized protein</fullName>
    </submittedName>
</protein>
<proteinExistence type="predicted"/>
<accession>X0T5I7</accession>
<sequence>LGKRHNNIVNKILRSDRNIIVCFRTKTAYEVERDEKTGKSIPKKIGTKPITRDDMDYRMTIVFTLLSSNIAEQTKDRTGLYIGIQKKLDEADGKKIKDYLNDGETYTPETPQPEAPAATTEPNAEASIASQKADAPAPDFIDQLGPQPGSEEFLQASSKLAGDFISKSIGIQEKAEMRTWWTEVTAKKLSITTDDYKALTLQRDAIVANKNWKPKNANAKSTKVEK</sequence>
<evidence type="ECO:0000256" key="1">
    <source>
        <dbReference type="SAM" id="MobiDB-lite"/>
    </source>
</evidence>
<dbReference type="AlphaFoldDB" id="X0T5I7"/>
<feature type="compositionally biased region" description="Low complexity" evidence="1">
    <location>
        <begin position="115"/>
        <end position="126"/>
    </location>
</feature>
<feature type="region of interest" description="Disordered" evidence="1">
    <location>
        <begin position="99"/>
        <end position="140"/>
    </location>
</feature>
<name>X0T5I7_9ZZZZ</name>
<reference evidence="2" key="1">
    <citation type="journal article" date="2014" name="Front. Microbiol.">
        <title>High frequency of phylogenetically diverse reductive dehalogenase-homologous genes in deep subseafloor sedimentary metagenomes.</title>
        <authorList>
            <person name="Kawai M."/>
            <person name="Futagami T."/>
            <person name="Toyoda A."/>
            <person name="Takaki Y."/>
            <person name="Nishi S."/>
            <person name="Hori S."/>
            <person name="Arai W."/>
            <person name="Tsubouchi T."/>
            <person name="Morono Y."/>
            <person name="Uchiyama I."/>
            <person name="Ito T."/>
            <person name="Fujiyama A."/>
            <person name="Inagaki F."/>
            <person name="Takami H."/>
        </authorList>
    </citation>
    <scope>NUCLEOTIDE SEQUENCE</scope>
    <source>
        <strain evidence="2">Expedition CK06-06</strain>
    </source>
</reference>
<gene>
    <name evidence="2" type="ORF">S01H1_11843</name>
</gene>
<organism evidence="2">
    <name type="scientific">marine sediment metagenome</name>
    <dbReference type="NCBI Taxonomy" id="412755"/>
    <lineage>
        <taxon>unclassified sequences</taxon>
        <taxon>metagenomes</taxon>
        <taxon>ecological metagenomes</taxon>
    </lineage>
</organism>